<reference evidence="3" key="1">
    <citation type="submission" date="2011-05" db="EMBL/GenBank/DDBJ databases">
        <authorList>
            <person name="Richards S.R."/>
            <person name="Qu J."/>
            <person name="Jiang H."/>
            <person name="Jhangiani S.N."/>
            <person name="Agravi P."/>
            <person name="Goodspeed R."/>
            <person name="Gross S."/>
            <person name="Mandapat C."/>
            <person name="Jackson L."/>
            <person name="Mathew T."/>
            <person name="Pu L."/>
            <person name="Thornton R."/>
            <person name="Saada N."/>
            <person name="Wilczek-Boney K.B."/>
            <person name="Lee S."/>
            <person name="Kovar C."/>
            <person name="Wu Y."/>
            <person name="Scherer S.E."/>
            <person name="Worley K.C."/>
            <person name="Muzny D.M."/>
            <person name="Gibbs R."/>
        </authorList>
    </citation>
    <scope>NUCLEOTIDE SEQUENCE</scope>
    <source>
        <strain evidence="3">Brora</strain>
    </source>
</reference>
<dbReference type="EMBL" id="JH431978">
    <property type="status" value="NOT_ANNOTATED_CDS"/>
    <property type="molecule type" value="Genomic_DNA"/>
</dbReference>
<accession>T1J9N4</accession>
<dbReference type="InterPro" id="IPR032675">
    <property type="entry name" value="LRR_dom_sf"/>
</dbReference>
<keyword evidence="1" id="KW-0732">Signal</keyword>
<dbReference type="HOGENOM" id="CLU_904056_0_0_1"/>
<dbReference type="SUPFAM" id="SSF52047">
    <property type="entry name" value="RNI-like"/>
    <property type="match status" value="1"/>
</dbReference>
<feature type="signal peptide" evidence="1">
    <location>
        <begin position="1"/>
        <end position="17"/>
    </location>
</feature>
<sequence length="308" mass="35979">MSSWLALLVMQCIMVEQESNDVTSSDCLQNNHLSMRLETSFDHDALHCREGILEFEKKKKKKESAMFELHPCKLNHYFEDFSLKTILSIHKMPNRKSILSLKTICSKMIATKYYDNLKLKLIGRSLNLIEEIYKIRTHDNLHVHNEIFINCHMKSLKKLNLFHLPMNQLVIKIGEICKNLIDLDFHKCPQMPTEFVLPLMQHIPQIERLNFTACKWCTDQILSEIGKYCSELRIVNFFTCRNITGNGIKLLCGIKPKKIEYLNTMGTRVTAYGDLHALNNLPLLKSLESNCWNKLFKILMILFQHYAT</sequence>
<dbReference type="EnsemblMetazoa" id="SMAR010431-RA">
    <property type="protein sequence ID" value="SMAR010431-PA"/>
    <property type="gene ID" value="SMAR010431"/>
</dbReference>
<keyword evidence="3" id="KW-1185">Reference proteome</keyword>
<name>T1J9N4_STRMM</name>
<feature type="chain" id="PRO_5004590407" description="F-box domain-containing protein" evidence="1">
    <location>
        <begin position="18"/>
        <end position="308"/>
    </location>
</feature>
<dbReference type="Proteomes" id="UP000014500">
    <property type="component" value="Unassembled WGS sequence"/>
</dbReference>
<evidence type="ECO:0000313" key="3">
    <source>
        <dbReference type="Proteomes" id="UP000014500"/>
    </source>
</evidence>
<organism evidence="2 3">
    <name type="scientific">Strigamia maritima</name>
    <name type="common">European centipede</name>
    <name type="synonym">Geophilus maritimus</name>
    <dbReference type="NCBI Taxonomy" id="126957"/>
    <lineage>
        <taxon>Eukaryota</taxon>
        <taxon>Metazoa</taxon>
        <taxon>Ecdysozoa</taxon>
        <taxon>Arthropoda</taxon>
        <taxon>Myriapoda</taxon>
        <taxon>Chilopoda</taxon>
        <taxon>Pleurostigmophora</taxon>
        <taxon>Geophilomorpha</taxon>
        <taxon>Linotaeniidae</taxon>
        <taxon>Strigamia</taxon>
    </lineage>
</organism>
<evidence type="ECO:0008006" key="4">
    <source>
        <dbReference type="Google" id="ProtNLM"/>
    </source>
</evidence>
<proteinExistence type="predicted"/>
<dbReference type="PhylomeDB" id="T1J9N4"/>
<evidence type="ECO:0000256" key="1">
    <source>
        <dbReference type="SAM" id="SignalP"/>
    </source>
</evidence>
<evidence type="ECO:0000313" key="2">
    <source>
        <dbReference type="EnsemblMetazoa" id="SMAR010431-PA"/>
    </source>
</evidence>
<dbReference type="Gene3D" id="3.80.10.10">
    <property type="entry name" value="Ribonuclease Inhibitor"/>
    <property type="match status" value="1"/>
</dbReference>
<protein>
    <recommendedName>
        <fullName evidence="4">F-box domain-containing protein</fullName>
    </recommendedName>
</protein>
<dbReference type="AlphaFoldDB" id="T1J9N4"/>
<reference evidence="2" key="2">
    <citation type="submission" date="2015-02" db="UniProtKB">
        <authorList>
            <consortium name="EnsemblMetazoa"/>
        </authorList>
    </citation>
    <scope>IDENTIFICATION</scope>
</reference>
<dbReference type="STRING" id="126957.T1J9N4"/>